<feature type="compositionally biased region" description="Low complexity" evidence="2">
    <location>
        <begin position="631"/>
        <end position="653"/>
    </location>
</feature>
<feature type="region of interest" description="Disordered" evidence="2">
    <location>
        <begin position="260"/>
        <end position="286"/>
    </location>
</feature>
<dbReference type="HOGENOM" id="CLU_397021_0_0_1"/>
<feature type="compositionally biased region" description="Polar residues" evidence="2">
    <location>
        <begin position="530"/>
        <end position="541"/>
    </location>
</feature>
<name>G0MAR8_CAEBE</name>
<feature type="coiled-coil region" evidence="1">
    <location>
        <begin position="52"/>
        <end position="79"/>
    </location>
</feature>
<feature type="compositionally biased region" description="Low complexity" evidence="2">
    <location>
        <begin position="260"/>
        <end position="280"/>
    </location>
</feature>
<evidence type="ECO:0000256" key="1">
    <source>
        <dbReference type="SAM" id="Coils"/>
    </source>
</evidence>
<dbReference type="AlphaFoldDB" id="G0MAR8"/>
<reference evidence="4" key="1">
    <citation type="submission" date="2011-07" db="EMBL/GenBank/DDBJ databases">
        <authorList>
            <consortium name="Caenorhabditis brenneri Sequencing and Analysis Consortium"/>
            <person name="Wilson R.K."/>
        </authorList>
    </citation>
    <scope>NUCLEOTIDE SEQUENCE [LARGE SCALE GENOMIC DNA]</scope>
    <source>
        <strain evidence="4">PB2801</strain>
    </source>
</reference>
<feature type="compositionally biased region" description="Polar residues" evidence="2">
    <location>
        <begin position="662"/>
        <end position="674"/>
    </location>
</feature>
<gene>
    <name evidence="3" type="ORF">CAEBREN_08332</name>
</gene>
<dbReference type="EMBL" id="GL379788">
    <property type="protein sequence ID" value="EGT40304.1"/>
    <property type="molecule type" value="Genomic_DNA"/>
</dbReference>
<feature type="compositionally biased region" description="Polar residues" evidence="2">
    <location>
        <begin position="550"/>
        <end position="577"/>
    </location>
</feature>
<keyword evidence="4" id="KW-1185">Reference proteome</keyword>
<feature type="region of interest" description="Disordered" evidence="2">
    <location>
        <begin position="627"/>
        <end position="675"/>
    </location>
</feature>
<accession>G0MAR8</accession>
<proteinExistence type="predicted"/>
<evidence type="ECO:0000313" key="3">
    <source>
        <dbReference type="EMBL" id="EGT40304.1"/>
    </source>
</evidence>
<dbReference type="STRING" id="135651.G0MAR8"/>
<feature type="compositionally biased region" description="Low complexity" evidence="2">
    <location>
        <begin position="335"/>
        <end position="376"/>
    </location>
</feature>
<sequence length="694" mass="75671">MDDDVQILGETPANGKTTSNKTPTDIDADRLVLNHLRDFYKDGANSGHPLDGADLSDELIDAEREMIRANQEYGRCKEEALARKACSQQPENNKRIWESWVFESSEVRPQADQKANLLFMKFLRASNLPPSAFCNHQFQDYIRHLNAYAQVPSCVLNADTIYGTEKKPAGQEKCVLCDEYVSREDAYMLTVDELSAFGSKFVMNGHFQFQELRNMMRRKNKWLCKKHNRAYDAFQLSFKEQQEKKAQLVVVEPSTVQVATPPTVAAPPTAAVTSSAPDSSQPQTSAAPSLIDLIADAPVLAPEIAPAPVVKPKRQRKKKEAAVVQPAPVEPAPVEPASTSTPSPDASSPSSDSASPQVVTTTPTTLKDLLKATTPPKKSRAKKRPNPELSVLDVNSPGLPTGSQVPSLTIAQRMANTVKFPPLQLQAPIVTPNSTPSFLSPPPFSYPTPQYNLQFPPQPPAPNSFITSEPVFKKPCLPQEKPAPKPRSRKPKDPNAPPRRRGGDTRSKQTSSDATISSTPLPGAPPGAIATSSQPRANIQFTDLPPVLSPVQSTARSLDQPGQQSPATTSPQKQEPSVNFFDMVGSMDLYPKGLDVPFIADTQPKITNVAEETLTKKQAEEFEDILKKYSTGDSGSSSSSSPESRRPTPSTNSDPGDAVQDFDQSLMWNPNGNPDESLMLDFDTSALADLMKHN</sequence>
<dbReference type="Proteomes" id="UP000008068">
    <property type="component" value="Unassembled WGS sequence"/>
</dbReference>
<organism evidence="4">
    <name type="scientific">Caenorhabditis brenneri</name>
    <name type="common">Nematode worm</name>
    <dbReference type="NCBI Taxonomy" id="135651"/>
    <lineage>
        <taxon>Eukaryota</taxon>
        <taxon>Metazoa</taxon>
        <taxon>Ecdysozoa</taxon>
        <taxon>Nematoda</taxon>
        <taxon>Chromadorea</taxon>
        <taxon>Rhabditida</taxon>
        <taxon>Rhabditina</taxon>
        <taxon>Rhabditomorpha</taxon>
        <taxon>Rhabditoidea</taxon>
        <taxon>Rhabditidae</taxon>
        <taxon>Peloderinae</taxon>
        <taxon>Caenorhabditis</taxon>
    </lineage>
</organism>
<feature type="compositionally biased region" description="Polar residues" evidence="2">
    <location>
        <begin position="14"/>
        <end position="23"/>
    </location>
</feature>
<feature type="region of interest" description="Disordered" evidence="2">
    <location>
        <begin position="310"/>
        <end position="405"/>
    </location>
</feature>
<feature type="region of interest" description="Disordered" evidence="2">
    <location>
        <begin position="1"/>
        <end position="25"/>
    </location>
</feature>
<keyword evidence="1" id="KW-0175">Coiled coil</keyword>
<dbReference type="InParanoid" id="G0MAR8"/>
<protein>
    <submittedName>
        <fullName evidence="3">Uncharacterized protein</fullName>
    </submittedName>
</protein>
<evidence type="ECO:0000313" key="4">
    <source>
        <dbReference type="Proteomes" id="UP000008068"/>
    </source>
</evidence>
<evidence type="ECO:0000256" key="2">
    <source>
        <dbReference type="SAM" id="MobiDB-lite"/>
    </source>
</evidence>
<feature type="region of interest" description="Disordered" evidence="2">
    <location>
        <begin position="434"/>
        <end position="577"/>
    </location>
</feature>
<feature type="compositionally biased region" description="Polar residues" evidence="2">
    <location>
        <begin position="508"/>
        <end position="520"/>
    </location>
</feature>